<comment type="caution">
    <text evidence="1">The sequence shown here is derived from an EMBL/GenBank/DDBJ whole genome shotgun (WGS) entry which is preliminary data.</text>
</comment>
<evidence type="ECO:0000313" key="1">
    <source>
        <dbReference type="EMBL" id="GHO57640.1"/>
    </source>
</evidence>
<sequence>MLEFADINTNVKGLIRESGLALDFASLFAAGHCHISWWVERQRPVDVACPVTYEKLYWPSNAYEGFRARPPITTERLCLKMT</sequence>
<keyword evidence="2" id="KW-1185">Reference proteome</keyword>
<organism evidence="1 2">
    <name type="scientific">Ktedonobacter robiniae</name>
    <dbReference type="NCBI Taxonomy" id="2778365"/>
    <lineage>
        <taxon>Bacteria</taxon>
        <taxon>Bacillati</taxon>
        <taxon>Chloroflexota</taxon>
        <taxon>Ktedonobacteria</taxon>
        <taxon>Ktedonobacterales</taxon>
        <taxon>Ktedonobacteraceae</taxon>
        <taxon>Ktedonobacter</taxon>
    </lineage>
</organism>
<evidence type="ECO:0000313" key="2">
    <source>
        <dbReference type="Proteomes" id="UP000654345"/>
    </source>
</evidence>
<name>A0ABQ3UZC8_9CHLR</name>
<gene>
    <name evidence="1" type="ORF">KSB_61150</name>
</gene>
<proteinExistence type="predicted"/>
<protein>
    <submittedName>
        <fullName evidence="1">Uncharacterized protein</fullName>
    </submittedName>
</protein>
<dbReference type="EMBL" id="BNJG01000002">
    <property type="protein sequence ID" value="GHO57640.1"/>
    <property type="molecule type" value="Genomic_DNA"/>
</dbReference>
<reference evidence="1 2" key="1">
    <citation type="journal article" date="2021" name="Int. J. Syst. Evol. Microbiol.">
        <title>Reticulibacter mediterranei gen. nov., sp. nov., within the new family Reticulibacteraceae fam. nov., and Ktedonospora formicarum gen. nov., sp. nov., Ktedonobacter robiniae sp. nov., Dictyobacter formicarum sp. nov. and Dictyobacter arantiisoli sp. nov., belonging to the class Ktedonobacteria.</title>
        <authorList>
            <person name="Yabe S."/>
            <person name="Zheng Y."/>
            <person name="Wang C.M."/>
            <person name="Sakai Y."/>
            <person name="Abe K."/>
            <person name="Yokota A."/>
            <person name="Donadio S."/>
            <person name="Cavaletti L."/>
            <person name="Monciardini P."/>
        </authorList>
    </citation>
    <scope>NUCLEOTIDE SEQUENCE [LARGE SCALE GENOMIC DNA]</scope>
    <source>
        <strain evidence="1 2">SOSP1-30</strain>
    </source>
</reference>
<accession>A0ABQ3UZC8</accession>
<dbReference type="Proteomes" id="UP000654345">
    <property type="component" value="Unassembled WGS sequence"/>
</dbReference>